<dbReference type="Proteomes" id="UP000553459">
    <property type="component" value="Unassembled WGS sequence"/>
</dbReference>
<dbReference type="PROSITE" id="PS51781">
    <property type="entry name" value="SH3B"/>
    <property type="match status" value="1"/>
</dbReference>
<comment type="caution">
    <text evidence="2">The sequence shown here is derived from an EMBL/GenBank/DDBJ whole genome shotgun (WGS) entry which is preliminary data.</text>
</comment>
<sequence>MSTLQDKYAGVISAAQRLQISDLKVEERDGILYVSGNASNSADKDAVWDALGSVDPNFSASDINLNIQVAGLASGVNLTVATEQGNLNIRETPSTDASVLARVAKGELVTLVEQTSGEWWLVKTKDGIQGYAYSRYLKV</sequence>
<dbReference type="RefSeq" id="WP_166518803.1">
    <property type="nucleotide sequence ID" value="NZ_JAAABJ010000315.1"/>
</dbReference>
<feature type="domain" description="SH3b" evidence="1">
    <location>
        <begin position="75"/>
        <end position="139"/>
    </location>
</feature>
<organism evidence="2 3">
    <name type="scientific">Elizabethkingia argenteiflava</name>
    <dbReference type="NCBI Taxonomy" id="2681556"/>
    <lineage>
        <taxon>Bacteria</taxon>
        <taxon>Pseudomonadati</taxon>
        <taxon>Bacteroidota</taxon>
        <taxon>Flavobacteriia</taxon>
        <taxon>Flavobacteriales</taxon>
        <taxon>Weeksellaceae</taxon>
        <taxon>Elizabethkingia</taxon>
    </lineage>
</organism>
<gene>
    <name evidence="2" type="ORF">GNY06_03340</name>
</gene>
<dbReference type="InterPro" id="IPR036028">
    <property type="entry name" value="SH3-like_dom_sf"/>
</dbReference>
<reference evidence="2 3" key="1">
    <citation type="submission" date="2019-11" db="EMBL/GenBank/DDBJ databases">
        <title>Characterization of Elizabethkingia argenteiflava sp. nov., isolated from inner surface of Soybean Pods.</title>
        <authorList>
            <person name="Mo S."/>
        </authorList>
    </citation>
    <scope>NUCLEOTIDE SEQUENCE [LARGE SCALE GENOMIC DNA]</scope>
    <source>
        <strain evidence="2 3">YB22</strain>
    </source>
</reference>
<dbReference type="InterPro" id="IPR003646">
    <property type="entry name" value="SH3-like_bac-type"/>
</dbReference>
<dbReference type="Pfam" id="PF08239">
    <property type="entry name" value="SH3_3"/>
    <property type="match status" value="1"/>
</dbReference>
<accession>A0A845PWI5</accession>
<evidence type="ECO:0000259" key="1">
    <source>
        <dbReference type="PROSITE" id="PS51781"/>
    </source>
</evidence>
<dbReference type="SUPFAM" id="SSF50044">
    <property type="entry name" value="SH3-domain"/>
    <property type="match status" value="1"/>
</dbReference>
<name>A0A845PWI5_9FLAO</name>
<evidence type="ECO:0000313" key="2">
    <source>
        <dbReference type="EMBL" id="NAW50460.1"/>
    </source>
</evidence>
<keyword evidence="3" id="KW-1185">Reference proteome</keyword>
<dbReference type="EMBL" id="JAAABJ010000315">
    <property type="protein sequence ID" value="NAW50460.1"/>
    <property type="molecule type" value="Genomic_DNA"/>
</dbReference>
<proteinExistence type="predicted"/>
<protein>
    <submittedName>
        <fullName evidence="2">SH3 domain-containing protein</fullName>
    </submittedName>
</protein>
<dbReference type="Gene3D" id="2.30.30.40">
    <property type="entry name" value="SH3 Domains"/>
    <property type="match status" value="1"/>
</dbReference>
<evidence type="ECO:0000313" key="3">
    <source>
        <dbReference type="Proteomes" id="UP000553459"/>
    </source>
</evidence>
<dbReference type="AlphaFoldDB" id="A0A845PWI5"/>